<sequence>MNGQDKGAEHFAAFTRWAAELTDADARSMVRGGQLNRAEICKAVGCARSVLRQNPRVKGALEELEAGLRARGILPPTSVSEVLPLRPQGQLQRSTERERLRQLEVENAALLATVSELRRRLQRLETLDALVAQSGRLPR</sequence>
<dbReference type="EMBL" id="WSEL01000003">
    <property type="protein sequence ID" value="MVQ29653.1"/>
    <property type="molecule type" value="Genomic_DNA"/>
</dbReference>
<evidence type="ECO:0000313" key="3">
    <source>
        <dbReference type="Proteomes" id="UP000469385"/>
    </source>
</evidence>
<evidence type="ECO:0000313" key="2">
    <source>
        <dbReference type="EMBL" id="MVQ29653.1"/>
    </source>
</evidence>
<evidence type="ECO:0000256" key="1">
    <source>
        <dbReference type="SAM" id="Coils"/>
    </source>
</evidence>
<proteinExistence type="predicted"/>
<dbReference type="NCBIfam" id="NF040697">
    <property type="entry name" value="VPA1267_fam"/>
    <property type="match status" value="1"/>
</dbReference>
<name>A0A6N8IUP7_9BURK</name>
<dbReference type="Proteomes" id="UP000469385">
    <property type="component" value="Unassembled WGS sequence"/>
</dbReference>
<keyword evidence="3" id="KW-1185">Reference proteome</keyword>
<protein>
    <submittedName>
        <fullName evidence="2">Uncharacterized protein</fullName>
    </submittedName>
</protein>
<gene>
    <name evidence="2" type="ORF">GON04_09350</name>
</gene>
<accession>A0A6N8IUP7</accession>
<comment type="caution">
    <text evidence="2">The sequence shown here is derived from an EMBL/GenBank/DDBJ whole genome shotgun (WGS) entry which is preliminary data.</text>
</comment>
<dbReference type="RefSeq" id="WP_157397634.1">
    <property type="nucleotide sequence ID" value="NZ_WSEL01000003.1"/>
</dbReference>
<organism evidence="2 3">
    <name type="scientific">Ramlibacter pinisoli</name>
    <dbReference type="NCBI Taxonomy" id="2682844"/>
    <lineage>
        <taxon>Bacteria</taxon>
        <taxon>Pseudomonadati</taxon>
        <taxon>Pseudomonadota</taxon>
        <taxon>Betaproteobacteria</taxon>
        <taxon>Burkholderiales</taxon>
        <taxon>Comamonadaceae</taxon>
        <taxon>Ramlibacter</taxon>
    </lineage>
</organism>
<reference evidence="2 3" key="1">
    <citation type="submission" date="2019-12" db="EMBL/GenBank/DDBJ databases">
        <authorList>
            <person name="Huq M.A."/>
        </authorList>
    </citation>
    <scope>NUCLEOTIDE SEQUENCE [LARGE SCALE GENOMIC DNA]</scope>
    <source>
        <strain evidence="2 3">MAH-25</strain>
    </source>
</reference>
<dbReference type="AlphaFoldDB" id="A0A6N8IUP7"/>
<keyword evidence="1" id="KW-0175">Coiled coil</keyword>
<feature type="coiled-coil region" evidence="1">
    <location>
        <begin position="93"/>
        <end position="127"/>
    </location>
</feature>
<dbReference type="InterPro" id="IPR049841">
    <property type="entry name" value="VPA1267-like"/>
</dbReference>